<reference evidence="3" key="1">
    <citation type="submission" date="2022-03" db="EMBL/GenBank/DDBJ databases">
        <authorList>
            <person name="Alioto T."/>
            <person name="Alioto T."/>
            <person name="Gomez Garrido J."/>
        </authorList>
    </citation>
    <scope>NUCLEOTIDE SEQUENCE</scope>
</reference>
<dbReference type="EMBL" id="OW240914">
    <property type="protein sequence ID" value="CAH2273171.1"/>
    <property type="molecule type" value="Genomic_DNA"/>
</dbReference>
<keyword evidence="4" id="KW-1185">Reference proteome</keyword>
<evidence type="ECO:0000313" key="3">
    <source>
        <dbReference type="EMBL" id="CAH2273171.1"/>
    </source>
</evidence>
<name>A0AAD1RK70_PELCU</name>
<gene>
    <name evidence="3" type="ORF">PECUL_23A044012</name>
</gene>
<feature type="signal peptide" evidence="1">
    <location>
        <begin position="1"/>
        <end position="30"/>
    </location>
</feature>
<dbReference type="SUPFAM" id="SSF81383">
    <property type="entry name" value="F-box domain"/>
    <property type="match status" value="1"/>
</dbReference>
<evidence type="ECO:0000259" key="2">
    <source>
        <dbReference type="Pfam" id="PF00646"/>
    </source>
</evidence>
<organism evidence="3 4">
    <name type="scientific">Pelobates cultripes</name>
    <name type="common">Western spadefoot toad</name>
    <dbReference type="NCBI Taxonomy" id="61616"/>
    <lineage>
        <taxon>Eukaryota</taxon>
        <taxon>Metazoa</taxon>
        <taxon>Chordata</taxon>
        <taxon>Craniata</taxon>
        <taxon>Vertebrata</taxon>
        <taxon>Euteleostomi</taxon>
        <taxon>Amphibia</taxon>
        <taxon>Batrachia</taxon>
        <taxon>Anura</taxon>
        <taxon>Pelobatoidea</taxon>
        <taxon>Pelobatidae</taxon>
        <taxon>Pelobates</taxon>
    </lineage>
</organism>
<evidence type="ECO:0000313" key="4">
    <source>
        <dbReference type="Proteomes" id="UP001295444"/>
    </source>
</evidence>
<keyword evidence="1" id="KW-0732">Signal</keyword>
<protein>
    <submittedName>
        <fullName evidence="3">F-box only 22</fullName>
    </submittedName>
</protein>
<proteinExistence type="predicted"/>
<dbReference type="Pfam" id="PF00646">
    <property type="entry name" value="F-box"/>
    <property type="match status" value="1"/>
</dbReference>
<feature type="domain" description="F-box" evidence="2">
    <location>
        <begin position="65"/>
        <end position="94"/>
    </location>
</feature>
<dbReference type="InterPro" id="IPR001810">
    <property type="entry name" value="F-box_dom"/>
</dbReference>
<dbReference type="Proteomes" id="UP001295444">
    <property type="component" value="Chromosome 03"/>
</dbReference>
<dbReference type="InterPro" id="IPR036047">
    <property type="entry name" value="F-box-like_dom_sf"/>
</dbReference>
<sequence>MAAVRAHWWRRTRAAGSALWVVVFFPAGMAGAGFDPLGEVVDGSELRVVSSLDSQGHCVLSNLAEVVERVLSFLPIKPLLRASCVCRLWRNCALRKLKARQRIAWVSYTEDTGDLPSTPHPLSNVVKRELEHIYVLPHIFLYVTDSLILQTDGNDQVSKRGKMARQAVL</sequence>
<dbReference type="Gene3D" id="1.20.1280.50">
    <property type="match status" value="1"/>
</dbReference>
<evidence type="ECO:0000256" key="1">
    <source>
        <dbReference type="SAM" id="SignalP"/>
    </source>
</evidence>
<dbReference type="AlphaFoldDB" id="A0AAD1RK70"/>
<feature type="chain" id="PRO_5041986699" evidence="1">
    <location>
        <begin position="31"/>
        <end position="169"/>
    </location>
</feature>
<accession>A0AAD1RK70</accession>